<evidence type="ECO:0000256" key="4">
    <source>
        <dbReference type="ARBA" id="ARBA00022603"/>
    </source>
</evidence>
<dbReference type="InterPro" id="IPR013123">
    <property type="entry name" value="SpoU_subst-bd"/>
</dbReference>
<evidence type="ECO:0000256" key="12">
    <source>
        <dbReference type="PROSITE-ProRule" id="PRU01005"/>
    </source>
</evidence>
<feature type="domain" description="ShKT" evidence="13">
    <location>
        <begin position="554"/>
        <end position="588"/>
    </location>
</feature>
<dbReference type="PANTHER" id="PTHR46103">
    <property type="entry name" value="RRNA METHYLTRANSFERASE 1, MITOCHONDRIAL"/>
    <property type="match status" value="1"/>
</dbReference>
<dbReference type="GO" id="GO:0005739">
    <property type="term" value="C:mitochondrion"/>
    <property type="evidence" value="ECO:0007669"/>
    <property type="project" value="UniProtKB-SubCell"/>
</dbReference>
<dbReference type="CTD" id="9826014"/>
<keyword evidence="10 12" id="KW-1015">Disulfide bond</keyword>
<dbReference type="GeneID" id="9826014"/>
<keyword evidence="9" id="KW-0496">Mitochondrion</keyword>
<evidence type="ECO:0000256" key="7">
    <source>
        <dbReference type="ARBA" id="ARBA00022729"/>
    </source>
</evidence>
<dbReference type="Gene3D" id="3.40.1280.10">
    <property type="match status" value="1"/>
</dbReference>
<dbReference type="PANTHER" id="PTHR46103:SF1">
    <property type="entry name" value="RRNA METHYLTRANSFERASE 1, MITOCHONDRIAL"/>
    <property type="match status" value="1"/>
</dbReference>
<dbReference type="InterPro" id="IPR001537">
    <property type="entry name" value="SpoU_MeTrfase"/>
</dbReference>
<accession>A0A6A5H580</accession>
<evidence type="ECO:0000259" key="13">
    <source>
        <dbReference type="PROSITE" id="PS51670"/>
    </source>
</evidence>
<name>A0A6A5H580_CAERE</name>
<dbReference type="CDD" id="cd18105">
    <property type="entry name" value="SpoU-like_MRM1"/>
    <property type="match status" value="1"/>
</dbReference>
<protein>
    <recommendedName>
        <fullName evidence="11">rRNA methyltransferase 1, mitochondrial</fullName>
    </recommendedName>
</protein>
<evidence type="ECO:0000313" key="14">
    <source>
        <dbReference type="EMBL" id="KAF1762179.1"/>
    </source>
</evidence>
<dbReference type="SUPFAM" id="SSF75217">
    <property type="entry name" value="alpha/beta knot"/>
    <property type="match status" value="1"/>
</dbReference>
<keyword evidence="8" id="KW-0809">Transit peptide</keyword>
<evidence type="ECO:0000256" key="3">
    <source>
        <dbReference type="ARBA" id="ARBA00022552"/>
    </source>
</evidence>
<dbReference type="GO" id="GO:0003723">
    <property type="term" value="F:RNA binding"/>
    <property type="evidence" value="ECO:0007669"/>
    <property type="project" value="InterPro"/>
</dbReference>
<dbReference type="Pfam" id="PF08032">
    <property type="entry name" value="SpoU_sub_bind"/>
    <property type="match status" value="1"/>
</dbReference>
<dbReference type="RefSeq" id="XP_053587445.1">
    <property type="nucleotide sequence ID" value="XM_053727868.1"/>
</dbReference>
<dbReference type="InterPro" id="IPR029026">
    <property type="entry name" value="tRNA_m1G_MTases_N"/>
</dbReference>
<dbReference type="KEGG" id="crq:GCK72_010441"/>
<dbReference type="InterPro" id="IPR047182">
    <property type="entry name" value="MRM1"/>
</dbReference>
<comment type="subcellular location">
    <subcellularLocation>
        <location evidence="1">Mitochondrion</location>
    </subcellularLocation>
</comment>
<dbReference type="Gene3D" id="1.10.10.1940">
    <property type="match status" value="2"/>
</dbReference>
<keyword evidence="5" id="KW-0808">Transferase</keyword>
<dbReference type="GO" id="GO:0016435">
    <property type="term" value="F:rRNA (guanine) methyltransferase activity"/>
    <property type="evidence" value="ECO:0007669"/>
    <property type="project" value="TreeGrafter"/>
</dbReference>
<keyword evidence="3" id="KW-0698">rRNA processing</keyword>
<evidence type="ECO:0000313" key="15">
    <source>
        <dbReference type="Proteomes" id="UP000483820"/>
    </source>
</evidence>
<evidence type="ECO:0000256" key="8">
    <source>
        <dbReference type="ARBA" id="ARBA00022946"/>
    </source>
</evidence>
<dbReference type="Proteomes" id="UP000483820">
    <property type="component" value="Chromosome III"/>
</dbReference>
<evidence type="ECO:0000256" key="1">
    <source>
        <dbReference type="ARBA" id="ARBA00004173"/>
    </source>
</evidence>
<evidence type="ECO:0000256" key="6">
    <source>
        <dbReference type="ARBA" id="ARBA00022691"/>
    </source>
</evidence>
<feature type="domain" description="ShKT" evidence="13">
    <location>
        <begin position="507"/>
        <end position="541"/>
    </location>
</feature>
<dbReference type="SUPFAM" id="SSF55315">
    <property type="entry name" value="L30e-like"/>
    <property type="match status" value="1"/>
</dbReference>
<proteinExistence type="inferred from homology"/>
<dbReference type="InterPro" id="IPR029028">
    <property type="entry name" value="Alpha/beta_knot_MTases"/>
</dbReference>
<comment type="similarity">
    <text evidence="2">Belongs to the class IV-like SAM-binding methyltransferase superfamily. RNA methyltransferase TrmH family.</text>
</comment>
<dbReference type="SMART" id="SM00254">
    <property type="entry name" value="ShKT"/>
    <property type="match status" value="4"/>
</dbReference>
<dbReference type="Pfam" id="PF00588">
    <property type="entry name" value="SpoU_methylase"/>
    <property type="match status" value="1"/>
</dbReference>
<feature type="disulfide bond" evidence="12">
    <location>
        <begin position="507"/>
        <end position="541"/>
    </location>
</feature>
<comment type="caution">
    <text evidence="12">Lacks conserved residue(s) required for the propagation of feature annotation.</text>
</comment>
<evidence type="ECO:0000256" key="9">
    <source>
        <dbReference type="ARBA" id="ARBA00023128"/>
    </source>
</evidence>
<sequence>MAKKSVEKYKAKKIEIPEIKGEALFGLHAVLEAIRSGKRDFHSIYLKKAIEKRADSDTRIREILQIIQELGIKKESLTDDQLDRLTEYQLHNGICMDASPLNFSNFETKNLSIFVDRVLDPGNLGAIGRSAWYFGADGICLVKGRGPKTITPSMIKSSCGALEHLPVQQFENFHEFRDSIKLNSGGLVATCDPLAAEKAGITVKSLNEWKPKKTVGIVLGDEGVGISKEILNFCDTVISIAPTREHQSSVTSLNVSVVAGEKSTIKCKDRSSFCRLKKQLCLNESDFGKMKAKCEATCGFCGFKTFEEVEKTRKRIDELARGQECDLPRKCVFPKEKMLNSTGTPSVNHDTTATIVDPIVAYRSKLNWNSTTVGSARNVPEYNNTTEFPMTSNEISNITTVDLKTLLQTVGKSTTSTTLRSSTTRSRVPKTIDSFDSNEKLKTFASRRHNETTTSITLPSSFNSTKVVRKLTLEELKTTRDTMPKITTAEPSSLSNSLSKTVIRGTCFDEYTYCREFTSLCSHPAFSEVMASHCSLTCDRCDDVERVEEGSEDCEDMTPDCKNYRDLCQHSKYKTLMESYCPKVCGHCIPMCRDRHQNCPQFFDDGFCNDTMYTYDERKYLCGATCLLC</sequence>
<dbReference type="InterPro" id="IPR003582">
    <property type="entry name" value="ShKT_dom"/>
</dbReference>
<dbReference type="FunFam" id="1.10.10.1870:FF:000001">
    <property type="entry name" value="Metalloendopeptidase"/>
    <property type="match status" value="1"/>
</dbReference>
<feature type="domain" description="ShKT" evidence="13">
    <location>
        <begin position="267"/>
        <end position="301"/>
    </location>
</feature>
<gene>
    <name evidence="14" type="ORF">GCK72_010441</name>
</gene>
<dbReference type="EMBL" id="WUAV01000003">
    <property type="protein sequence ID" value="KAF1762179.1"/>
    <property type="molecule type" value="Genomic_DNA"/>
</dbReference>
<dbReference type="InterPro" id="IPR047261">
    <property type="entry name" value="MRM1_MeTrfase_dom"/>
</dbReference>
<evidence type="ECO:0000256" key="5">
    <source>
        <dbReference type="ARBA" id="ARBA00022679"/>
    </source>
</evidence>
<dbReference type="Gene3D" id="3.30.1330.30">
    <property type="match status" value="1"/>
</dbReference>
<dbReference type="Pfam" id="PF01549">
    <property type="entry name" value="ShK"/>
    <property type="match status" value="4"/>
</dbReference>
<dbReference type="SMART" id="SM00967">
    <property type="entry name" value="SpoU_sub_bind"/>
    <property type="match status" value="1"/>
</dbReference>
<evidence type="ECO:0000256" key="11">
    <source>
        <dbReference type="ARBA" id="ARBA00034881"/>
    </source>
</evidence>
<evidence type="ECO:0000256" key="10">
    <source>
        <dbReference type="ARBA" id="ARBA00023157"/>
    </source>
</evidence>
<keyword evidence="7" id="KW-0732">Signal</keyword>
<dbReference type="FunFam" id="1.10.10.1940:FF:000002">
    <property type="entry name" value="PHAryngeal gland Toxin-related"/>
    <property type="match status" value="1"/>
</dbReference>
<keyword evidence="4" id="KW-0489">Methyltransferase</keyword>
<feature type="disulfide bond" evidence="12">
    <location>
        <begin position="267"/>
        <end position="301"/>
    </location>
</feature>
<reference evidence="14 15" key="1">
    <citation type="submission" date="2019-12" db="EMBL/GenBank/DDBJ databases">
        <title>Chromosome-level assembly of the Caenorhabditis remanei genome.</title>
        <authorList>
            <person name="Teterina A.A."/>
            <person name="Willis J.H."/>
            <person name="Phillips P.C."/>
        </authorList>
    </citation>
    <scope>NUCLEOTIDE SEQUENCE [LARGE SCALE GENOMIC DNA]</scope>
    <source>
        <strain evidence="14 15">PX506</strain>
        <tissue evidence="14">Whole organism</tissue>
    </source>
</reference>
<dbReference type="AlphaFoldDB" id="A0A6A5H580"/>
<dbReference type="PROSITE" id="PS51670">
    <property type="entry name" value="SHKT"/>
    <property type="match status" value="3"/>
</dbReference>
<organism evidence="14 15">
    <name type="scientific">Caenorhabditis remanei</name>
    <name type="common">Caenorhabditis vulgaris</name>
    <dbReference type="NCBI Taxonomy" id="31234"/>
    <lineage>
        <taxon>Eukaryota</taxon>
        <taxon>Metazoa</taxon>
        <taxon>Ecdysozoa</taxon>
        <taxon>Nematoda</taxon>
        <taxon>Chromadorea</taxon>
        <taxon>Rhabditida</taxon>
        <taxon>Rhabditina</taxon>
        <taxon>Rhabditomorpha</taxon>
        <taxon>Rhabditoidea</taxon>
        <taxon>Rhabditidae</taxon>
        <taxon>Peloderinae</taxon>
        <taxon>Caenorhabditis</taxon>
    </lineage>
</organism>
<keyword evidence="6" id="KW-0949">S-adenosyl-L-methionine</keyword>
<feature type="disulfide bond" evidence="12">
    <location>
        <begin position="554"/>
        <end position="588"/>
    </location>
</feature>
<comment type="caution">
    <text evidence="14">The sequence shown here is derived from an EMBL/GenBank/DDBJ whole genome shotgun (WGS) entry which is preliminary data.</text>
</comment>
<evidence type="ECO:0000256" key="2">
    <source>
        <dbReference type="ARBA" id="ARBA00007228"/>
    </source>
</evidence>
<dbReference type="InterPro" id="IPR029064">
    <property type="entry name" value="Ribosomal_eL30-like_sf"/>
</dbReference>